<dbReference type="Proteomes" id="UP000007305">
    <property type="component" value="Chromosome 5"/>
</dbReference>
<organism evidence="1 2">
    <name type="scientific">Zea mays</name>
    <name type="common">Maize</name>
    <dbReference type="NCBI Taxonomy" id="4577"/>
    <lineage>
        <taxon>Eukaryota</taxon>
        <taxon>Viridiplantae</taxon>
        <taxon>Streptophyta</taxon>
        <taxon>Embryophyta</taxon>
        <taxon>Tracheophyta</taxon>
        <taxon>Spermatophyta</taxon>
        <taxon>Magnoliopsida</taxon>
        <taxon>Liliopsida</taxon>
        <taxon>Poales</taxon>
        <taxon>Poaceae</taxon>
        <taxon>PACMAD clade</taxon>
        <taxon>Panicoideae</taxon>
        <taxon>Andropogonodae</taxon>
        <taxon>Andropogoneae</taxon>
        <taxon>Tripsacinae</taxon>
        <taxon>Zea</taxon>
    </lineage>
</organism>
<dbReference type="AlphaFoldDB" id="A0A804P8T0"/>
<evidence type="ECO:0000313" key="2">
    <source>
        <dbReference type="Proteomes" id="UP000007305"/>
    </source>
</evidence>
<evidence type="ECO:0007829" key="3">
    <source>
        <dbReference type="PeptideAtlas" id="A0A804P8T0"/>
    </source>
</evidence>
<sequence length="229" mass="24690">MPFGSKAKAYSDSKFPTYLTAEQALADFVVLLTDLKRNLSAEGSPVVLFGGSYGGKPERAHMAEKVSTLVVTLNHGCCRCFTRIRKTVCKLQVLRARVLAETEDIRAISFDEVSGTVTISGAFDPLVLPCKLRRKAGCVIRDIQLVAAELKLTPQRPAMPSKPPGPAPAPPCCCGMCICGCGGYGYGYGCRCQFVDHPPCYEGLPLRQYPKIEVTCDCEEASSAACKIV</sequence>
<dbReference type="Gramene" id="Zm00001eb216700_T002">
    <property type="protein sequence ID" value="Zm00001eb216700_P002"/>
    <property type="gene ID" value="Zm00001eb216700"/>
</dbReference>
<protein>
    <submittedName>
        <fullName evidence="1">Uncharacterized protein</fullName>
    </submittedName>
</protein>
<dbReference type="Gene3D" id="3.40.50.1820">
    <property type="entry name" value="alpha/beta hydrolase"/>
    <property type="match status" value="1"/>
</dbReference>
<dbReference type="InterPro" id="IPR029058">
    <property type="entry name" value="AB_hydrolase_fold"/>
</dbReference>
<dbReference type="InParanoid" id="A0A804P8T0"/>
<accession>A0A804P8T0</accession>
<proteinExistence type="evidence at protein level"/>
<evidence type="ECO:0000313" key="1">
    <source>
        <dbReference type="EnsemblPlants" id="Zm00001eb216700_P002"/>
    </source>
</evidence>
<dbReference type="EnsemblPlants" id="Zm00001eb216700_T002">
    <property type="protein sequence ID" value="Zm00001eb216700_P002"/>
    <property type="gene ID" value="Zm00001eb216700"/>
</dbReference>
<dbReference type="PANTHER" id="PTHR47488">
    <property type="entry name" value="HEAVY METAL TRANSPORT/DETOXIFICATION SUPERFAMILY PROTEIN"/>
    <property type="match status" value="1"/>
</dbReference>
<reference evidence="1" key="3">
    <citation type="submission" date="2021-05" db="UniProtKB">
        <authorList>
            <consortium name="EnsemblPlants"/>
        </authorList>
    </citation>
    <scope>IDENTIFICATION</scope>
    <source>
        <strain evidence="1">cv. B73</strain>
    </source>
</reference>
<keyword evidence="2" id="KW-1185">Reference proteome</keyword>
<dbReference type="InterPro" id="IPR044169">
    <property type="entry name" value="PI21"/>
</dbReference>
<dbReference type="PANTHER" id="PTHR47488:SF20">
    <property type="entry name" value="OS10G0207700 PROTEIN"/>
    <property type="match status" value="1"/>
</dbReference>
<reference evidence="1" key="2">
    <citation type="submission" date="2019-07" db="EMBL/GenBank/DDBJ databases">
        <authorList>
            <person name="Seetharam A."/>
            <person name="Woodhouse M."/>
            <person name="Cannon E."/>
        </authorList>
    </citation>
    <scope>NUCLEOTIDE SEQUENCE [LARGE SCALE GENOMIC DNA]</scope>
    <source>
        <strain evidence="1">cv. B73</strain>
    </source>
</reference>
<dbReference type="GO" id="GO:1900150">
    <property type="term" value="P:regulation of defense response to fungus"/>
    <property type="evidence" value="ECO:0007669"/>
    <property type="project" value="InterPro"/>
</dbReference>
<keyword evidence="3" id="KW-1267">Proteomics identification</keyword>
<name>A0A804P8T0_MAIZE</name>
<reference evidence="2" key="1">
    <citation type="journal article" date="2009" name="Science">
        <title>The B73 maize genome: complexity, diversity, and dynamics.</title>
        <authorList>
            <person name="Schnable P.S."/>
            <person name="Ware D."/>
            <person name="Fulton R.S."/>
            <person name="Stein J.C."/>
            <person name="Wei F."/>
            <person name="Pasternak S."/>
            <person name="Liang C."/>
            <person name="Zhang J."/>
            <person name="Fulton L."/>
            <person name="Graves T.A."/>
            <person name="Minx P."/>
            <person name="Reily A.D."/>
            <person name="Courtney L."/>
            <person name="Kruchowski S.S."/>
            <person name="Tomlinson C."/>
            <person name="Strong C."/>
            <person name="Delehaunty K."/>
            <person name="Fronick C."/>
            <person name="Courtney B."/>
            <person name="Rock S.M."/>
            <person name="Belter E."/>
            <person name="Du F."/>
            <person name="Kim K."/>
            <person name="Abbott R.M."/>
            <person name="Cotton M."/>
            <person name="Levy A."/>
            <person name="Marchetto P."/>
            <person name="Ochoa K."/>
            <person name="Jackson S.M."/>
            <person name="Gillam B."/>
            <person name="Chen W."/>
            <person name="Yan L."/>
            <person name="Higginbotham J."/>
            <person name="Cardenas M."/>
            <person name="Waligorski J."/>
            <person name="Applebaum E."/>
            <person name="Phelps L."/>
            <person name="Falcone J."/>
            <person name="Kanchi K."/>
            <person name="Thane T."/>
            <person name="Scimone A."/>
            <person name="Thane N."/>
            <person name="Henke J."/>
            <person name="Wang T."/>
            <person name="Ruppert J."/>
            <person name="Shah N."/>
            <person name="Rotter K."/>
            <person name="Hodges J."/>
            <person name="Ingenthron E."/>
            <person name="Cordes M."/>
            <person name="Kohlberg S."/>
            <person name="Sgro J."/>
            <person name="Delgado B."/>
            <person name="Mead K."/>
            <person name="Chinwalla A."/>
            <person name="Leonard S."/>
            <person name="Crouse K."/>
            <person name="Collura K."/>
            <person name="Kudrna D."/>
            <person name="Currie J."/>
            <person name="He R."/>
            <person name="Angelova A."/>
            <person name="Rajasekar S."/>
            <person name="Mueller T."/>
            <person name="Lomeli R."/>
            <person name="Scara G."/>
            <person name="Ko A."/>
            <person name="Delaney K."/>
            <person name="Wissotski M."/>
            <person name="Lopez G."/>
            <person name="Campos D."/>
            <person name="Braidotti M."/>
            <person name="Ashley E."/>
            <person name="Golser W."/>
            <person name="Kim H."/>
            <person name="Lee S."/>
            <person name="Lin J."/>
            <person name="Dujmic Z."/>
            <person name="Kim W."/>
            <person name="Talag J."/>
            <person name="Zuccolo A."/>
            <person name="Fan C."/>
            <person name="Sebastian A."/>
            <person name="Kramer M."/>
            <person name="Spiegel L."/>
            <person name="Nascimento L."/>
            <person name="Zutavern T."/>
            <person name="Miller B."/>
            <person name="Ambroise C."/>
            <person name="Muller S."/>
            <person name="Spooner W."/>
            <person name="Narechania A."/>
            <person name="Ren L."/>
            <person name="Wei S."/>
            <person name="Kumari S."/>
            <person name="Faga B."/>
            <person name="Levy M.J."/>
            <person name="McMahan L."/>
            <person name="Van Buren P."/>
            <person name="Vaughn M.W."/>
            <person name="Ying K."/>
            <person name="Yeh C.-T."/>
            <person name="Emrich S.J."/>
            <person name="Jia Y."/>
            <person name="Kalyanaraman A."/>
            <person name="Hsia A.-P."/>
            <person name="Barbazuk W.B."/>
            <person name="Baucom R.S."/>
            <person name="Brutnell T.P."/>
            <person name="Carpita N.C."/>
            <person name="Chaparro C."/>
            <person name="Chia J.-M."/>
            <person name="Deragon J.-M."/>
            <person name="Estill J.C."/>
            <person name="Fu Y."/>
            <person name="Jeddeloh J.A."/>
            <person name="Han Y."/>
            <person name="Lee H."/>
            <person name="Li P."/>
            <person name="Lisch D.R."/>
            <person name="Liu S."/>
            <person name="Liu Z."/>
            <person name="Nagel D.H."/>
            <person name="McCann M.C."/>
            <person name="SanMiguel P."/>
            <person name="Myers A.M."/>
            <person name="Nettleton D."/>
            <person name="Nguyen J."/>
            <person name="Penning B.W."/>
            <person name="Ponnala L."/>
            <person name="Schneider K.L."/>
            <person name="Schwartz D.C."/>
            <person name="Sharma A."/>
            <person name="Soderlund C."/>
            <person name="Springer N.M."/>
            <person name="Sun Q."/>
            <person name="Wang H."/>
            <person name="Waterman M."/>
            <person name="Westerman R."/>
            <person name="Wolfgruber T.K."/>
            <person name="Yang L."/>
            <person name="Yu Y."/>
            <person name="Zhang L."/>
            <person name="Zhou S."/>
            <person name="Zhu Q."/>
            <person name="Bennetzen J.L."/>
            <person name="Dawe R.K."/>
            <person name="Jiang J."/>
            <person name="Jiang N."/>
            <person name="Presting G.G."/>
            <person name="Wessler S.R."/>
            <person name="Aluru S."/>
            <person name="Martienssen R.A."/>
            <person name="Clifton S.W."/>
            <person name="McCombie W.R."/>
            <person name="Wing R.A."/>
            <person name="Wilson R.K."/>
        </authorList>
    </citation>
    <scope>NUCLEOTIDE SEQUENCE [LARGE SCALE GENOMIC DNA]</scope>
    <source>
        <strain evidence="2">cv. B73</strain>
    </source>
</reference>